<dbReference type="InterPro" id="IPR036864">
    <property type="entry name" value="Zn2-C6_fun-type_DNA-bd_sf"/>
</dbReference>
<evidence type="ECO:0000256" key="1">
    <source>
        <dbReference type="ARBA" id="ARBA00004123"/>
    </source>
</evidence>
<gene>
    <name evidence="10" type="ORF">BJY01DRAFT_254354</name>
</gene>
<keyword evidence="7" id="KW-0539">Nucleus</keyword>
<dbReference type="CDD" id="cd00067">
    <property type="entry name" value="GAL4"/>
    <property type="match status" value="1"/>
</dbReference>
<evidence type="ECO:0000313" key="11">
    <source>
        <dbReference type="Proteomes" id="UP001610446"/>
    </source>
</evidence>
<evidence type="ECO:0000256" key="6">
    <source>
        <dbReference type="ARBA" id="ARBA00023163"/>
    </source>
</evidence>
<keyword evidence="6" id="KW-0804">Transcription</keyword>
<dbReference type="InterPro" id="IPR001138">
    <property type="entry name" value="Zn2Cys6_DnaBD"/>
</dbReference>
<dbReference type="SUPFAM" id="SSF57701">
    <property type="entry name" value="Zn2/Cys6 DNA-binding domain"/>
    <property type="match status" value="1"/>
</dbReference>
<organism evidence="10 11">
    <name type="scientific">Aspergillus pseudoustus</name>
    <dbReference type="NCBI Taxonomy" id="1810923"/>
    <lineage>
        <taxon>Eukaryota</taxon>
        <taxon>Fungi</taxon>
        <taxon>Dikarya</taxon>
        <taxon>Ascomycota</taxon>
        <taxon>Pezizomycotina</taxon>
        <taxon>Eurotiomycetes</taxon>
        <taxon>Eurotiomycetidae</taxon>
        <taxon>Eurotiales</taxon>
        <taxon>Aspergillaceae</taxon>
        <taxon>Aspergillus</taxon>
        <taxon>Aspergillus subgen. Nidulantes</taxon>
    </lineage>
</organism>
<evidence type="ECO:0000256" key="3">
    <source>
        <dbReference type="ARBA" id="ARBA00022833"/>
    </source>
</evidence>
<dbReference type="Gene3D" id="4.10.240.10">
    <property type="entry name" value="Zn(2)-C6 fungal-type DNA-binding domain"/>
    <property type="match status" value="1"/>
</dbReference>
<accession>A0ABR4IU34</accession>
<evidence type="ECO:0000259" key="9">
    <source>
        <dbReference type="PROSITE" id="PS50048"/>
    </source>
</evidence>
<dbReference type="PROSITE" id="PS00463">
    <property type="entry name" value="ZN2_CY6_FUNGAL_1"/>
    <property type="match status" value="1"/>
</dbReference>
<comment type="subcellular location">
    <subcellularLocation>
        <location evidence="1">Nucleus</location>
    </subcellularLocation>
</comment>
<evidence type="ECO:0000256" key="5">
    <source>
        <dbReference type="ARBA" id="ARBA00023125"/>
    </source>
</evidence>
<dbReference type="SMART" id="SM00906">
    <property type="entry name" value="Fungal_trans"/>
    <property type="match status" value="1"/>
</dbReference>
<proteinExistence type="predicted"/>
<dbReference type="PANTHER" id="PTHR47782:SF1">
    <property type="entry name" value="PYRIMIDINE PATHWAY REGULATORY PROTEIN 1"/>
    <property type="match status" value="1"/>
</dbReference>
<dbReference type="PANTHER" id="PTHR47782">
    <property type="entry name" value="ZN(II)2CYS6 TRANSCRIPTION FACTOR (EUROFUNG)-RELATED"/>
    <property type="match status" value="1"/>
</dbReference>
<dbReference type="InterPro" id="IPR007219">
    <property type="entry name" value="XnlR_reg_dom"/>
</dbReference>
<evidence type="ECO:0000256" key="7">
    <source>
        <dbReference type="ARBA" id="ARBA00023242"/>
    </source>
</evidence>
<dbReference type="InterPro" id="IPR052202">
    <property type="entry name" value="Yeast_MetPath_Reg"/>
</dbReference>
<evidence type="ECO:0000256" key="4">
    <source>
        <dbReference type="ARBA" id="ARBA00023015"/>
    </source>
</evidence>
<protein>
    <recommendedName>
        <fullName evidence="9">Zn(2)-C6 fungal-type domain-containing protein</fullName>
    </recommendedName>
</protein>
<keyword evidence="4" id="KW-0805">Transcription regulation</keyword>
<feature type="compositionally biased region" description="Polar residues" evidence="8">
    <location>
        <begin position="134"/>
        <end position="164"/>
    </location>
</feature>
<dbReference type="PROSITE" id="PS50048">
    <property type="entry name" value="ZN2_CY6_FUNGAL_2"/>
    <property type="match status" value="1"/>
</dbReference>
<name>A0ABR4IU34_9EURO</name>
<dbReference type="Proteomes" id="UP001610446">
    <property type="component" value="Unassembled WGS sequence"/>
</dbReference>
<keyword evidence="3" id="KW-0862">Zinc</keyword>
<evidence type="ECO:0000256" key="2">
    <source>
        <dbReference type="ARBA" id="ARBA00022723"/>
    </source>
</evidence>
<keyword evidence="2" id="KW-0479">Metal-binding</keyword>
<feature type="region of interest" description="Disordered" evidence="8">
    <location>
        <begin position="119"/>
        <end position="184"/>
    </location>
</feature>
<sequence>MPRLPASLSYWQFRLPDNPVMNQATAKPTTAGTRSVRKVRSACVRCRNRRIKCDGEIPACRNCLKANATCVDVDGRLGDVLLPRSFSADCLRRIQWLEDIIQTQLPHIDLGTGPQLGGSTRALFELGHPKPTGPSETSLLPTSENNDSSSVNSHEENTPTTPSLSGGPACQSLEADCWESPPGDSDIANEVRALAQSLGQVSLHEDSRQTYYLGTSTGILFAHLIGASATGYRDPSGPAVVEADNNLDNASLERLRTTLLRELPPRDRCQSLLDEYFRVIHCDFPVLDPESVSNICEALYEFSSTTHSHKTGRHGWPLDLPAFAYNGEMDIRNGQYETSIPIYTAAFHLLMIFSIASTVRVRRRQLEDSPQRLYKAAISFSPHFLSGPSLTGIQSLVLLIAHSLMTPSGINIWTMVHLCMANCVDIGLHREMASSPHNRLPIHIRRMVFWTVYSLDRSISTIQGRPLGIRDETFDISRPGLQFTGSSVSSRGSFGPSFDPSGLWPYTAHRFALDRWISAIKLLLYRCPSSCQQNLFMWPPDLENQQAILKNKLQAWKLEIPGIVSQLVVPDEPLRDKLRLKLEAQYNSAMMLLFQPSQALRRPNVEACSICYETAVNRLMIYSQLYDNEQLFCGWRSMQDIFHAGVTFLYLVYGLPSIRKSVSLPEVSKKMRLCSNLLSTGGEWWPSLKKAKRRLERVADLVLDNLNSVNDATLPSQPTQDIIALGTGELGDNTGLNPISPRLPLATTQFSSWGFPVPASDALFEPPPQRNARMFTFPKVSPRRFGRESDVNDEIPRQSADVFPEQAQSDATTGWSIPIPHGGELLDDTFWEFVHLN</sequence>
<dbReference type="EMBL" id="JBFXLU010000288">
    <property type="protein sequence ID" value="KAL2831279.1"/>
    <property type="molecule type" value="Genomic_DNA"/>
</dbReference>
<keyword evidence="5" id="KW-0238">DNA-binding</keyword>
<comment type="caution">
    <text evidence="10">The sequence shown here is derived from an EMBL/GenBank/DDBJ whole genome shotgun (WGS) entry which is preliminary data.</text>
</comment>
<dbReference type="Pfam" id="PF00172">
    <property type="entry name" value="Zn_clus"/>
    <property type="match status" value="1"/>
</dbReference>
<evidence type="ECO:0000256" key="8">
    <source>
        <dbReference type="SAM" id="MobiDB-lite"/>
    </source>
</evidence>
<evidence type="ECO:0000313" key="10">
    <source>
        <dbReference type="EMBL" id="KAL2831279.1"/>
    </source>
</evidence>
<keyword evidence="11" id="KW-1185">Reference proteome</keyword>
<feature type="domain" description="Zn(2)-C6 fungal-type" evidence="9">
    <location>
        <begin position="42"/>
        <end position="72"/>
    </location>
</feature>
<dbReference type="SMART" id="SM00066">
    <property type="entry name" value="GAL4"/>
    <property type="match status" value="1"/>
</dbReference>
<dbReference type="CDD" id="cd12148">
    <property type="entry name" value="fungal_TF_MHR"/>
    <property type="match status" value="1"/>
</dbReference>
<dbReference type="Pfam" id="PF04082">
    <property type="entry name" value="Fungal_trans"/>
    <property type="match status" value="1"/>
</dbReference>
<reference evidence="10 11" key="1">
    <citation type="submission" date="2024-07" db="EMBL/GenBank/DDBJ databases">
        <title>Section-level genome sequencing and comparative genomics of Aspergillus sections Usti and Cavernicolus.</title>
        <authorList>
            <consortium name="Lawrence Berkeley National Laboratory"/>
            <person name="Nybo J.L."/>
            <person name="Vesth T.C."/>
            <person name="Theobald S."/>
            <person name="Frisvad J.C."/>
            <person name="Larsen T.O."/>
            <person name="Kjaerboelling I."/>
            <person name="Rothschild-Mancinelli K."/>
            <person name="Lyhne E.K."/>
            <person name="Kogle M.E."/>
            <person name="Barry K."/>
            <person name="Clum A."/>
            <person name="Na H."/>
            <person name="Ledsgaard L."/>
            <person name="Lin J."/>
            <person name="Lipzen A."/>
            <person name="Kuo A."/>
            <person name="Riley R."/>
            <person name="Mondo S."/>
            <person name="Labutti K."/>
            <person name="Haridas S."/>
            <person name="Pangalinan J."/>
            <person name="Salamov A.A."/>
            <person name="Simmons B.A."/>
            <person name="Magnuson J.K."/>
            <person name="Chen J."/>
            <person name="Drula E."/>
            <person name="Henrissat B."/>
            <person name="Wiebenga A."/>
            <person name="Lubbers R.J."/>
            <person name="Gomes A.C."/>
            <person name="Makela M.R."/>
            <person name="Stajich J."/>
            <person name="Grigoriev I.V."/>
            <person name="Mortensen U.H."/>
            <person name="De Vries R.P."/>
            <person name="Baker S.E."/>
            <person name="Andersen M.R."/>
        </authorList>
    </citation>
    <scope>NUCLEOTIDE SEQUENCE [LARGE SCALE GENOMIC DNA]</scope>
    <source>
        <strain evidence="10 11">CBS 123904</strain>
    </source>
</reference>